<accession>A0A0V1B959</accession>
<name>A0A0V1B959_TRISP</name>
<evidence type="ECO:0000313" key="1">
    <source>
        <dbReference type="EMBL" id="KRY33473.1"/>
    </source>
</evidence>
<evidence type="ECO:0000313" key="2">
    <source>
        <dbReference type="Proteomes" id="UP000054776"/>
    </source>
</evidence>
<dbReference type="AlphaFoldDB" id="A0A0V1B959"/>
<keyword evidence="2" id="KW-1185">Reference proteome</keyword>
<sequence length="37" mass="4159">MREKRDRTISSHGRKAAYMNIRHFDSSLSAAALNPIG</sequence>
<dbReference type="Proteomes" id="UP000054776">
    <property type="component" value="Unassembled WGS sequence"/>
</dbReference>
<organism evidence="1 2">
    <name type="scientific">Trichinella spiralis</name>
    <name type="common">Trichina worm</name>
    <dbReference type="NCBI Taxonomy" id="6334"/>
    <lineage>
        <taxon>Eukaryota</taxon>
        <taxon>Metazoa</taxon>
        <taxon>Ecdysozoa</taxon>
        <taxon>Nematoda</taxon>
        <taxon>Enoplea</taxon>
        <taxon>Dorylaimia</taxon>
        <taxon>Trichinellida</taxon>
        <taxon>Trichinellidae</taxon>
        <taxon>Trichinella</taxon>
    </lineage>
</organism>
<reference evidence="1 2" key="1">
    <citation type="submission" date="2015-01" db="EMBL/GenBank/DDBJ databases">
        <title>Evolution of Trichinella species and genotypes.</title>
        <authorList>
            <person name="Korhonen P.K."/>
            <person name="Edoardo P."/>
            <person name="Giuseppe L.R."/>
            <person name="Gasser R.B."/>
        </authorList>
    </citation>
    <scope>NUCLEOTIDE SEQUENCE [LARGE SCALE GENOMIC DNA]</scope>
    <source>
        <strain evidence="1">ISS3</strain>
    </source>
</reference>
<dbReference type="EMBL" id="JYDH01000081">
    <property type="protein sequence ID" value="KRY33473.1"/>
    <property type="molecule type" value="Genomic_DNA"/>
</dbReference>
<gene>
    <name evidence="1" type="ORF">T01_866</name>
</gene>
<dbReference type="InParanoid" id="A0A0V1B959"/>
<comment type="caution">
    <text evidence="1">The sequence shown here is derived from an EMBL/GenBank/DDBJ whole genome shotgun (WGS) entry which is preliminary data.</text>
</comment>
<proteinExistence type="predicted"/>
<protein>
    <submittedName>
        <fullName evidence="1">Uncharacterized protein</fullName>
    </submittedName>
</protein>